<dbReference type="Pfam" id="PF07969">
    <property type="entry name" value="Amidohydro_3"/>
    <property type="match status" value="1"/>
</dbReference>
<organism evidence="2 3">
    <name type="scientific">Oceanibaculum pacificum</name>
    <dbReference type="NCBI Taxonomy" id="580166"/>
    <lineage>
        <taxon>Bacteria</taxon>
        <taxon>Pseudomonadati</taxon>
        <taxon>Pseudomonadota</taxon>
        <taxon>Alphaproteobacteria</taxon>
        <taxon>Rhodospirillales</taxon>
        <taxon>Oceanibaculaceae</taxon>
        <taxon>Oceanibaculum</taxon>
    </lineage>
</organism>
<dbReference type="InterPro" id="IPR012696">
    <property type="entry name" value="PhnM"/>
</dbReference>
<dbReference type="NCBIfam" id="NF011990">
    <property type="entry name" value="PRK15446.2-6"/>
    <property type="match status" value="1"/>
</dbReference>
<dbReference type="GO" id="GO:0016810">
    <property type="term" value="F:hydrolase activity, acting on carbon-nitrogen (but not peptide) bonds"/>
    <property type="evidence" value="ECO:0007669"/>
    <property type="project" value="InterPro"/>
</dbReference>
<evidence type="ECO:0000313" key="3">
    <source>
        <dbReference type="Proteomes" id="UP000076400"/>
    </source>
</evidence>
<dbReference type="Gene3D" id="2.30.40.10">
    <property type="entry name" value="Urease, subunit C, domain 1"/>
    <property type="match status" value="1"/>
</dbReference>
<keyword evidence="3" id="KW-1185">Reference proteome</keyword>
<dbReference type="NCBIfam" id="NF011984">
    <property type="entry name" value="PRK15446.1-5"/>
    <property type="match status" value="1"/>
</dbReference>
<dbReference type="SUPFAM" id="SSF51338">
    <property type="entry name" value="Composite domain of metallo-dependent hydrolases"/>
    <property type="match status" value="1"/>
</dbReference>
<dbReference type="NCBIfam" id="NF011987">
    <property type="entry name" value="PRK15446.2-3"/>
    <property type="match status" value="1"/>
</dbReference>
<protein>
    <submittedName>
        <fullName evidence="2">Phosphonate metabolism protein PhnM</fullName>
    </submittedName>
</protein>
<evidence type="ECO:0000313" key="2">
    <source>
        <dbReference type="EMBL" id="KZD08979.1"/>
    </source>
</evidence>
<dbReference type="GO" id="GO:0019700">
    <property type="term" value="P:organic phosphonate catabolic process"/>
    <property type="evidence" value="ECO:0007669"/>
    <property type="project" value="InterPro"/>
</dbReference>
<dbReference type="InterPro" id="IPR032466">
    <property type="entry name" value="Metal_Hydrolase"/>
</dbReference>
<dbReference type="PIRSF" id="PIRSF038971">
    <property type="entry name" value="PhnM"/>
    <property type="match status" value="1"/>
</dbReference>
<dbReference type="PANTHER" id="PTHR43135:SF3">
    <property type="entry name" value="ALPHA-D-RIBOSE 1-METHYLPHOSPHONATE 5-TRIPHOSPHATE DIPHOSPHATASE"/>
    <property type="match status" value="1"/>
</dbReference>
<feature type="domain" description="Amidohydrolase 3" evidence="1">
    <location>
        <begin position="226"/>
        <end position="359"/>
    </location>
</feature>
<gene>
    <name evidence="2" type="ORF">AUP43_08170</name>
</gene>
<dbReference type="EMBL" id="LPXN01000102">
    <property type="protein sequence ID" value="KZD08979.1"/>
    <property type="molecule type" value="Genomic_DNA"/>
</dbReference>
<dbReference type="NCBIfam" id="NF011981">
    <property type="entry name" value="PRK15446.1-2"/>
    <property type="match status" value="1"/>
</dbReference>
<dbReference type="SUPFAM" id="SSF51556">
    <property type="entry name" value="Metallo-dependent hydrolases"/>
    <property type="match status" value="1"/>
</dbReference>
<sequence>MSEEMILTNARIVLADSVLEGGTVRVSDGGILEIAEGRSNAAEAIDLEGDYLLPGLIELHTDNLEKHLAPRPGVRWPGVPALLAHDAQIAAAGITTVFDAVVLGNTIGNNTRLELLDQSVEAIDQARAAGLTRADHFLHLRCEVADPDVLNQYEKVQGHPLLRLVSLMDHTPGQRQFVDIAQYRLYYQKKHNVSEAELQEMIVSTKANQEKYADPHRIALAAACRDRGIPIAAHDDATMAHVAESASLGITISEFPTTVEAATGAHDNGMATIMGAPNVVRGGSHSGNVAAHELAELGLLDALSSDYVPISMMHAAFKLNQQHGLTLPQAVATVSRNPARMLKMDDRGEIAAGKRADLARVTLHQGLPLVRQVWREGSRVA</sequence>
<dbReference type="PANTHER" id="PTHR43135">
    <property type="entry name" value="ALPHA-D-RIBOSE 1-METHYLPHOSPHONATE 5-TRIPHOSPHATE DIPHOSPHATASE"/>
    <property type="match status" value="1"/>
</dbReference>
<dbReference type="Gene3D" id="3.20.20.140">
    <property type="entry name" value="Metal-dependent hydrolases"/>
    <property type="match status" value="2"/>
</dbReference>
<dbReference type="InterPro" id="IPR011059">
    <property type="entry name" value="Metal-dep_hydrolase_composite"/>
</dbReference>
<dbReference type="AlphaFoldDB" id="A0A154W651"/>
<dbReference type="RefSeq" id="WP_067555361.1">
    <property type="nucleotide sequence ID" value="NZ_LPXN01000102.1"/>
</dbReference>
<evidence type="ECO:0000259" key="1">
    <source>
        <dbReference type="Pfam" id="PF07969"/>
    </source>
</evidence>
<dbReference type="InterPro" id="IPR051781">
    <property type="entry name" value="Metallo-dep_Hydrolase"/>
</dbReference>
<dbReference type="STRING" id="580166.AUP43_08170"/>
<dbReference type="NCBIfam" id="NF011983">
    <property type="entry name" value="PRK15446.1-4"/>
    <property type="match status" value="1"/>
</dbReference>
<proteinExistence type="predicted"/>
<comment type="caution">
    <text evidence="2">The sequence shown here is derived from an EMBL/GenBank/DDBJ whole genome shotgun (WGS) entry which is preliminary data.</text>
</comment>
<dbReference type="NCBIfam" id="TIGR02318">
    <property type="entry name" value="phosphono_phnM"/>
    <property type="match status" value="1"/>
</dbReference>
<name>A0A154W651_9PROT</name>
<dbReference type="InterPro" id="IPR013108">
    <property type="entry name" value="Amidohydro_3"/>
</dbReference>
<reference evidence="2 3" key="1">
    <citation type="submission" date="2015-12" db="EMBL/GenBank/DDBJ databases">
        <title>Genome sequence of Oceanibaculum pacificum MCCC 1A02656.</title>
        <authorList>
            <person name="Lu L."/>
            <person name="Lai Q."/>
            <person name="Shao Z."/>
            <person name="Qian P."/>
        </authorList>
    </citation>
    <scope>NUCLEOTIDE SEQUENCE [LARGE SCALE GENOMIC DNA]</scope>
    <source>
        <strain evidence="2 3">MCCC 1A02656</strain>
    </source>
</reference>
<dbReference type="CDD" id="cd01306">
    <property type="entry name" value="PhnM"/>
    <property type="match status" value="1"/>
</dbReference>
<accession>A0A154W651</accession>
<dbReference type="OrthoDB" id="9785413at2"/>
<dbReference type="Proteomes" id="UP000076400">
    <property type="component" value="Unassembled WGS sequence"/>
</dbReference>